<evidence type="ECO:0000313" key="3">
    <source>
        <dbReference type="Proteomes" id="UP000183585"/>
    </source>
</evidence>
<accession>A0A1C5AAQ3</accession>
<dbReference type="RefSeq" id="WP_074476849.1">
    <property type="nucleotide sequence ID" value="NZ_FMCT01000012.1"/>
</dbReference>
<organism evidence="2 3">
    <name type="scientific">Micromonospora carbonacea</name>
    <dbReference type="NCBI Taxonomy" id="47853"/>
    <lineage>
        <taxon>Bacteria</taxon>
        <taxon>Bacillati</taxon>
        <taxon>Actinomycetota</taxon>
        <taxon>Actinomycetes</taxon>
        <taxon>Micromonosporales</taxon>
        <taxon>Micromonosporaceae</taxon>
        <taxon>Micromonospora</taxon>
    </lineage>
</organism>
<reference evidence="3" key="1">
    <citation type="submission" date="2016-06" db="EMBL/GenBank/DDBJ databases">
        <authorList>
            <person name="Varghese N."/>
            <person name="Submissions Spin"/>
        </authorList>
    </citation>
    <scope>NUCLEOTIDE SEQUENCE [LARGE SCALE GENOMIC DNA]</scope>
    <source>
        <strain evidence="3">DSM 43168</strain>
    </source>
</reference>
<name>A0A1C5AAQ3_9ACTN</name>
<proteinExistence type="predicted"/>
<sequence>MTPPLLNAPPARIHRRSIPSTAGSAQAAQAERHREALARNEPVVVRVDGYGRGWYVEAVGDGLHLWRDGQTLIAAWTDVPLGQ</sequence>
<dbReference type="EMBL" id="FMCT01000012">
    <property type="protein sequence ID" value="SCF42239.1"/>
    <property type="molecule type" value="Genomic_DNA"/>
</dbReference>
<dbReference type="AlphaFoldDB" id="A0A1C5AAQ3"/>
<evidence type="ECO:0000256" key="1">
    <source>
        <dbReference type="SAM" id="MobiDB-lite"/>
    </source>
</evidence>
<gene>
    <name evidence="2" type="ORF">GA0070563_11255</name>
</gene>
<protein>
    <submittedName>
        <fullName evidence="2">Uncharacterized protein</fullName>
    </submittedName>
</protein>
<keyword evidence="3" id="KW-1185">Reference proteome</keyword>
<dbReference type="Proteomes" id="UP000183585">
    <property type="component" value="Unassembled WGS sequence"/>
</dbReference>
<evidence type="ECO:0000313" key="2">
    <source>
        <dbReference type="EMBL" id="SCF42239.1"/>
    </source>
</evidence>
<feature type="region of interest" description="Disordered" evidence="1">
    <location>
        <begin position="1"/>
        <end position="34"/>
    </location>
</feature>